<dbReference type="EMBL" id="CP016170">
    <property type="protein sequence ID" value="ANN66043.1"/>
    <property type="molecule type" value="Genomic_DNA"/>
</dbReference>
<evidence type="ECO:0000313" key="5">
    <source>
        <dbReference type="Proteomes" id="UP000091897"/>
    </source>
</evidence>
<dbReference type="AlphaFoldDB" id="A0A193FUW6"/>
<sequence>MIPSRRNFLKRAGLAAATVSAAPAVATAQTADDKAAAYIFLTPEEAAFVQAAVARLIPQDEAGPGALEAGVPNYIDKQLGGAWGAGERLYRGGPWKQGEPTQGYQLPFTPAELFRNACRALREELGKSGTPFDKRAPAEQDAFLRELQQSKRDLNGVPANVFFESLWGLTVEGFLSDPVYGGNKDMVSWKMIGFPGAHATYYHLVDQHGIAFNRAPMSLAEDNRGVIHIHPEVPASVGNAPTGNGTTPETMPGHAAGQSHGGR</sequence>
<reference evidence="5 6" key="1">
    <citation type="submission" date="2016-06" db="EMBL/GenBank/DDBJ databases">
        <title>Complete genome sequences of Bordetella bronchialis and Bordetella flabilis.</title>
        <authorList>
            <person name="LiPuma J.J."/>
            <person name="Spilker T."/>
        </authorList>
    </citation>
    <scope>NUCLEOTIDE SEQUENCE [LARGE SCALE GENOMIC DNA]</scope>
    <source>
        <strain evidence="4 6">AU17976</strain>
        <strain evidence="3 5">AU3182</strain>
    </source>
</reference>
<feature type="compositionally biased region" description="Polar residues" evidence="1">
    <location>
        <begin position="239"/>
        <end position="249"/>
    </location>
</feature>
<dbReference type="RefSeq" id="WP_066346044.1">
    <property type="nucleotide sequence ID" value="NZ_CBCSFJ010000003.1"/>
</dbReference>
<dbReference type="NCBIfam" id="TIGR01409">
    <property type="entry name" value="TAT_signal_seq"/>
    <property type="match status" value="1"/>
</dbReference>
<evidence type="ECO:0000313" key="6">
    <source>
        <dbReference type="Proteomes" id="UP000092213"/>
    </source>
</evidence>
<dbReference type="Proteomes" id="UP000091897">
    <property type="component" value="Chromosome"/>
</dbReference>
<dbReference type="STRING" id="463025.BAU08_07065"/>
<dbReference type="KEGG" id="bbro:BAU06_06810"/>
<gene>
    <name evidence="3" type="ORF">BAU06_06810</name>
    <name evidence="4" type="ORF">BAU08_07065</name>
</gene>
<feature type="region of interest" description="Disordered" evidence="1">
    <location>
        <begin position="233"/>
        <end position="263"/>
    </location>
</feature>
<evidence type="ECO:0000313" key="3">
    <source>
        <dbReference type="EMBL" id="ANN66043.1"/>
    </source>
</evidence>
<name>A0A193FUW6_9BORD</name>
<evidence type="ECO:0000256" key="1">
    <source>
        <dbReference type="SAM" id="MobiDB-lite"/>
    </source>
</evidence>
<organism evidence="4 6">
    <name type="scientific">Bordetella bronchialis</name>
    <dbReference type="NCBI Taxonomy" id="463025"/>
    <lineage>
        <taxon>Bacteria</taxon>
        <taxon>Pseudomonadati</taxon>
        <taxon>Pseudomonadota</taxon>
        <taxon>Betaproteobacteria</taxon>
        <taxon>Burkholderiales</taxon>
        <taxon>Alcaligenaceae</taxon>
        <taxon>Bordetella</taxon>
    </lineage>
</organism>
<feature type="chain" id="PRO_5008258314" description="Gluconate 2-dehydrogenase" evidence="2">
    <location>
        <begin position="29"/>
        <end position="263"/>
    </location>
</feature>
<dbReference type="OrthoDB" id="8400810at2"/>
<dbReference type="PROSITE" id="PS51318">
    <property type="entry name" value="TAT"/>
    <property type="match status" value="1"/>
</dbReference>
<evidence type="ECO:0000313" key="4">
    <source>
        <dbReference type="EMBL" id="ANN71128.1"/>
    </source>
</evidence>
<dbReference type="Pfam" id="PF13618">
    <property type="entry name" value="Gluconate_2-dh3"/>
    <property type="match status" value="1"/>
</dbReference>
<dbReference type="InterPro" id="IPR019546">
    <property type="entry name" value="TAT_signal_bac_arc"/>
</dbReference>
<feature type="signal peptide" evidence="2">
    <location>
        <begin position="1"/>
        <end position="28"/>
    </location>
</feature>
<dbReference type="InterPro" id="IPR027056">
    <property type="entry name" value="Gluconate_2DH_su3"/>
</dbReference>
<dbReference type="Proteomes" id="UP000092213">
    <property type="component" value="Chromosome"/>
</dbReference>
<evidence type="ECO:0000256" key="2">
    <source>
        <dbReference type="SAM" id="SignalP"/>
    </source>
</evidence>
<proteinExistence type="predicted"/>
<evidence type="ECO:0008006" key="7">
    <source>
        <dbReference type="Google" id="ProtNLM"/>
    </source>
</evidence>
<keyword evidence="2" id="KW-0732">Signal</keyword>
<dbReference type="EMBL" id="CP016171">
    <property type="protein sequence ID" value="ANN71128.1"/>
    <property type="molecule type" value="Genomic_DNA"/>
</dbReference>
<dbReference type="InterPro" id="IPR006311">
    <property type="entry name" value="TAT_signal"/>
</dbReference>
<accession>A0A193FUW6</accession>
<keyword evidence="5" id="KW-1185">Reference proteome</keyword>
<protein>
    <recommendedName>
        <fullName evidence="7">Gluconate 2-dehydrogenase</fullName>
    </recommendedName>
</protein>